<dbReference type="InterPro" id="IPR026841">
    <property type="entry name" value="Aur1/Ipt1"/>
</dbReference>
<dbReference type="PROSITE" id="PS50056">
    <property type="entry name" value="TYR_PHOSPHATASE_2"/>
    <property type="match status" value="1"/>
</dbReference>
<feature type="transmembrane region" description="Helical" evidence="1">
    <location>
        <begin position="81"/>
        <end position="101"/>
    </location>
</feature>
<sequence length="438" mass="48770">MLNYKTRLGYLLGVGVLFYVSYGLTNYLTALRENVPEIVFAWEQHIPFVAWTIVPYWSLNLLYALAFFLSRNRTQLRHYVARLLLAQAIAVAGFLLFPLQITWQKPETSGVAGFLFESLAGFDQPYNQAPSLHIILTIVVGAFYWHHFPKWRIPLCLWFGLIALSILTTYQHHFLDLPTGAVAGLGVLWLLPENQPTPIFAKSSQNLTASHYRLIRFYLLGAIVCIGLACLGGGWLWCLWAAIALSLVAMAYWRGVAIFQKQSNGKLTAGSTALCLPYLLGARLNIVYWLQGKAKSAVICDGVFVGSITVSRQFDAVLDCCAELPCCKLPNVYEQALMLDLVPPSVNELYQAARKLDRLQAENAQVLVACALGYGRSVAVVLTWLLATGRAPNLEQAINTVKRVRPKMAISHAVCERIELASQQFHIETKNGTGTNYN</sequence>
<keyword evidence="1" id="KW-0812">Transmembrane</keyword>
<dbReference type="InterPro" id="IPR020422">
    <property type="entry name" value="TYR_PHOSPHATASE_DUAL_dom"/>
</dbReference>
<name>A0A369YF44_9PAST</name>
<feature type="transmembrane region" description="Helical" evidence="1">
    <location>
        <begin position="271"/>
        <end position="290"/>
    </location>
</feature>
<dbReference type="CDD" id="cd03386">
    <property type="entry name" value="PAP2_Aur1_like"/>
    <property type="match status" value="1"/>
</dbReference>
<dbReference type="RefSeq" id="WP_111403121.1">
    <property type="nucleotide sequence ID" value="NZ_QEPN01000004.1"/>
</dbReference>
<evidence type="ECO:0000313" key="4">
    <source>
        <dbReference type="Proteomes" id="UP000253872"/>
    </source>
</evidence>
<dbReference type="GO" id="GO:0016020">
    <property type="term" value="C:membrane"/>
    <property type="evidence" value="ECO:0007669"/>
    <property type="project" value="UniProtKB-SubCell"/>
</dbReference>
<proteinExistence type="predicted"/>
<dbReference type="Gene3D" id="3.90.190.10">
    <property type="entry name" value="Protein tyrosine phosphatase superfamily"/>
    <property type="match status" value="1"/>
</dbReference>
<dbReference type="PANTHER" id="PTHR47216">
    <property type="match status" value="1"/>
</dbReference>
<organism evidence="3 4">
    <name type="scientific">Haemophilus sputorum</name>
    <dbReference type="NCBI Taxonomy" id="1078480"/>
    <lineage>
        <taxon>Bacteria</taxon>
        <taxon>Pseudomonadati</taxon>
        <taxon>Pseudomonadota</taxon>
        <taxon>Gammaproteobacteria</taxon>
        <taxon>Pasteurellales</taxon>
        <taxon>Pasteurellaceae</taxon>
        <taxon>Haemophilus</taxon>
    </lineage>
</organism>
<dbReference type="InterPro" id="IPR000387">
    <property type="entry name" value="Tyr_Pase_dom"/>
</dbReference>
<protein>
    <submittedName>
        <fullName evidence="3">Phosphatase</fullName>
    </submittedName>
</protein>
<keyword evidence="1" id="KW-0472">Membrane</keyword>
<feature type="transmembrane region" description="Helical" evidence="1">
    <location>
        <begin position="7"/>
        <end position="28"/>
    </location>
</feature>
<gene>
    <name evidence="3" type="ORF">DPV93_06610</name>
</gene>
<feature type="transmembrane region" description="Helical" evidence="1">
    <location>
        <begin position="129"/>
        <end position="146"/>
    </location>
</feature>
<dbReference type="STRING" id="1035839.GCA_000238795_01080"/>
<feature type="transmembrane region" description="Helical" evidence="1">
    <location>
        <begin position="153"/>
        <end position="171"/>
    </location>
</feature>
<accession>A0A369YF44</accession>
<dbReference type="Pfam" id="PF00782">
    <property type="entry name" value="DSPc"/>
    <property type="match status" value="1"/>
</dbReference>
<dbReference type="AlphaFoldDB" id="A0A369YF44"/>
<dbReference type="PANTHER" id="PTHR47216:SF4">
    <property type="entry name" value="OS01G0859400 PROTEIN"/>
    <property type="match status" value="1"/>
</dbReference>
<feature type="domain" description="Tyrosine specific protein phosphatases" evidence="2">
    <location>
        <begin position="347"/>
        <end position="411"/>
    </location>
</feature>
<evidence type="ECO:0000256" key="1">
    <source>
        <dbReference type="SAM" id="Phobius"/>
    </source>
</evidence>
<dbReference type="EMBL" id="QEPN01000004">
    <property type="protein sequence ID" value="RDE71993.1"/>
    <property type="molecule type" value="Genomic_DNA"/>
</dbReference>
<dbReference type="Pfam" id="PF14378">
    <property type="entry name" value="PAP2_3"/>
    <property type="match status" value="1"/>
</dbReference>
<dbReference type="SMART" id="SM00195">
    <property type="entry name" value="DSPc"/>
    <property type="match status" value="1"/>
</dbReference>
<evidence type="ECO:0000313" key="3">
    <source>
        <dbReference type="EMBL" id="RDE71993.1"/>
    </source>
</evidence>
<reference evidence="3 4" key="1">
    <citation type="submission" date="2018-05" db="EMBL/GenBank/DDBJ databases">
        <title>Draft Genome Sequences for a Diverse set of 7 Haemophilus Species.</title>
        <authorList>
            <person name="Nichols M."/>
            <person name="Topaz N."/>
            <person name="Wang X."/>
            <person name="Wang X."/>
            <person name="Boxrud D."/>
        </authorList>
    </citation>
    <scope>NUCLEOTIDE SEQUENCE [LARGE SCALE GENOMIC DNA]</scope>
    <source>
        <strain evidence="3 4">C2002001239</strain>
    </source>
</reference>
<dbReference type="InterPro" id="IPR000340">
    <property type="entry name" value="Dual-sp_phosphatase_cat-dom"/>
</dbReference>
<feature type="transmembrane region" description="Helical" evidence="1">
    <location>
        <begin position="48"/>
        <end position="69"/>
    </location>
</feature>
<keyword evidence="1" id="KW-1133">Transmembrane helix</keyword>
<evidence type="ECO:0000259" key="2">
    <source>
        <dbReference type="PROSITE" id="PS50056"/>
    </source>
</evidence>
<feature type="transmembrane region" description="Helical" evidence="1">
    <location>
        <begin position="214"/>
        <end position="234"/>
    </location>
</feature>
<dbReference type="Proteomes" id="UP000253872">
    <property type="component" value="Unassembled WGS sequence"/>
</dbReference>
<feature type="transmembrane region" description="Helical" evidence="1">
    <location>
        <begin position="240"/>
        <end position="259"/>
    </location>
</feature>
<dbReference type="SUPFAM" id="SSF52799">
    <property type="entry name" value="(Phosphotyrosine protein) phosphatases II"/>
    <property type="match status" value="1"/>
</dbReference>
<dbReference type="InterPro" id="IPR029021">
    <property type="entry name" value="Prot-tyrosine_phosphatase-like"/>
</dbReference>
<comment type="caution">
    <text evidence="3">The sequence shown here is derived from an EMBL/GenBank/DDBJ whole genome shotgun (WGS) entry which is preliminary data.</text>
</comment>